<dbReference type="PROSITE" id="PS00216">
    <property type="entry name" value="SUGAR_TRANSPORT_1"/>
    <property type="match status" value="1"/>
</dbReference>
<feature type="transmembrane region" description="Helical" evidence="5">
    <location>
        <begin position="67"/>
        <end position="91"/>
    </location>
</feature>
<reference evidence="7 8" key="1">
    <citation type="journal article" date="2015" name="Genome Biol. Evol.">
        <title>The genome of winter moth (Operophtera brumata) provides a genomic perspective on sexual dimorphism and phenology.</title>
        <authorList>
            <person name="Derks M.F."/>
            <person name="Smit S."/>
            <person name="Salis L."/>
            <person name="Schijlen E."/>
            <person name="Bossers A."/>
            <person name="Mateman C."/>
            <person name="Pijl A.S."/>
            <person name="de Ridder D."/>
            <person name="Groenen M.A."/>
            <person name="Visser M.E."/>
            <person name="Megens H.J."/>
        </authorList>
    </citation>
    <scope>NUCLEOTIDE SEQUENCE [LARGE SCALE GENOMIC DNA]</scope>
    <source>
        <strain evidence="7">WM2013NL</strain>
        <tissue evidence="7">Head and thorax</tissue>
    </source>
</reference>
<evidence type="ECO:0000256" key="1">
    <source>
        <dbReference type="ARBA" id="ARBA00004141"/>
    </source>
</evidence>
<dbReference type="EMBL" id="JTDY01000400">
    <property type="protein sequence ID" value="KOB77355.1"/>
    <property type="molecule type" value="Genomic_DNA"/>
</dbReference>
<evidence type="ECO:0000313" key="8">
    <source>
        <dbReference type="Proteomes" id="UP000037510"/>
    </source>
</evidence>
<feature type="transmembrane region" description="Helical" evidence="5">
    <location>
        <begin position="210"/>
        <end position="231"/>
    </location>
</feature>
<dbReference type="InterPro" id="IPR005829">
    <property type="entry name" value="Sugar_transporter_CS"/>
</dbReference>
<dbReference type="Pfam" id="PF00083">
    <property type="entry name" value="Sugar_tr"/>
    <property type="match status" value="1"/>
</dbReference>
<sequence>MADRFGRVPALIASNVIGAVGGIATIFTTGLWDFAFCRFLVGMAFDNCFMMMYILVLEYVGPRHRTYVANMSIALFFGSGCLVLPWLALWLANWRNLLWLTSVPMLFVLTAPYLVPESARWLLTRGRVNEAVEILKKFENVNGTKIPEDVLDEFIVTSRQTKRSTDTILTLLKSGPLRTTMLIMTFVYMCCAVIFDGLVRMSENLGLDFFITFTLTSATEIPSVTLLALLLDRWGRRILTCGPLATSGTLIIIAMFWATELLPTGVRALGSSSLHMSGYIATMLSPFIVYSERIWTLLPLMILGVLAMLSSGSGVLLPETKGRSMPQTMADGERIVREHSLCGSVPWHNVTLDPSASNDTGRVSDAVQWLGGAPA</sequence>
<dbReference type="Gene3D" id="1.20.1250.20">
    <property type="entry name" value="MFS general substrate transporter like domains"/>
    <property type="match status" value="1"/>
</dbReference>
<keyword evidence="3 5" id="KW-1133">Transmembrane helix</keyword>
<dbReference type="SUPFAM" id="SSF103473">
    <property type="entry name" value="MFS general substrate transporter"/>
    <property type="match status" value="1"/>
</dbReference>
<gene>
    <name evidence="7" type="ORF">OBRU01_04223</name>
</gene>
<evidence type="ECO:0000256" key="4">
    <source>
        <dbReference type="ARBA" id="ARBA00023136"/>
    </source>
</evidence>
<feature type="transmembrane region" description="Helical" evidence="5">
    <location>
        <begin position="12"/>
        <end position="32"/>
    </location>
</feature>
<comment type="caution">
    <text evidence="7">The sequence shown here is derived from an EMBL/GenBank/DDBJ whole genome shotgun (WGS) entry which is preliminary data.</text>
</comment>
<dbReference type="STRING" id="104452.A0A0L7LPJ7"/>
<keyword evidence="8" id="KW-1185">Reference proteome</keyword>
<dbReference type="InterPro" id="IPR036259">
    <property type="entry name" value="MFS_trans_sf"/>
</dbReference>
<dbReference type="AlphaFoldDB" id="A0A0L7LPJ7"/>
<feature type="transmembrane region" description="Helical" evidence="5">
    <location>
        <begin position="294"/>
        <end position="317"/>
    </location>
</feature>
<feature type="non-terminal residue" evidence="7">
    <location>
        <position position="1"/>
    </location>
</feature>
<feature type="non-terminal residue" evidence="7">
    <location>
        <position position="375"/>
    </location>
</feature>
<dbReference type="InterPro" id="IPR005828">
    <property type="entry name" value="MFS_sugar_transport-like"/>
</dbReference>
<feature type="transmembrane region" description="Helical" evidence="5">
    <location>
        <begin position="97"/>
        <end position="115"/>
    </location>
</feature>
<evidence type="ECO:0000313" key="7">
    <source>
        <dbReference type="EMBL" id="KOB77355.1"/>
    </source>
</evidence>
<evidence type="ECO:0000256" key="5">
    <source>
        <dbReference type="SAM" id="Phobius"/>
    </source>
</evidence>
<feature type="transmembrane region" description="Helical" evidence="5">
    <location>
        <begin position="181"/>
        <end position="198"/>
    </location>
</feature>
<organism evidence="7 8">
    <name type="scientific">Operophtera brumata</name>
    <name type="common">Winter moth</name>
    <name type="synonym">Phalaena brumata</name>
    <dbReference type="NCBI Taxonomy" id="104452"/>
    <lineage>
        <taxon>Eukaryota</taxon>
        <taxon>Metazoa</taxon>
        <taxon>Ecdysozoa</taxon>
        <taxon>Arthropoda</taxon>
        <taxon>Hexapoda</taxon>
        <taxon>Insecta</taxon>
        <taxon>Pterygota</taxon>
        <taxon>Neoptera</taxon>
        <taxon>Endopterygota</taxon>
        <taxon>Lepidoptera</taxon>
        <taxon>Glossata</taxon>
        <taxon>Ditrysia</taxon>
        <taxon>Geometroidea</taxon>
        <taxon>Geometridae</taxon>
        <taxon>Larentiinae</taxon>
        <taxon>Operophtera</taxon>
    </lineage>
</organism>
<dbReference type="GO" id="GO:0016020">
    <property type="term" value="C:membrane"/>
    <property type="evidence" value="ECO:0007669"/>
    <property type="project" value="UniProtKB-SubCell"/>
</dbReference>
<dbReference type="PANTHER" id="PTHR24064">
    <property type="entry name" value="SOLUTE CARRIER FAMILY 22 MEMBER"/>
    <property type="match status" value="1"/>
</dbReference>
<accession>A0A0L7LPJ7</accession>
<dbReference type="GO" id="GO:0022857">
    <property type="term" value="F:transmembrane transporter activity"/>
    <property type="evidence" value="ECO:0007669"/>
    <property type="project" value="InterPro"/>
</dbReference>
<feature type="domain" description="Major facilitator superfamily (MFS) profile" evidence="6">
    <location>
        <begin position="1"/>
        <end position="375"/>
    </location>
</feature>
<keyword evidence="4 5" id="KW-0472">Membrane</keyword>
<comment type="subcellular location">
    <subcellularLocation>
        <location evidence="1">Membrane</location>
        <topology evidence="1">Multi-pass membrane protein</topology>
    </subcellularLocation>
</comment>
<evidence type="ECO:0000259" key="6">
    <source>
        <dbReference type="PROSITE" id="PS50850"/>
    </source>
</evidence>
<feature type="transmembrane region" description="Helical" evidence="5">
    <location>
        <begin position="38"/>
        <end position="60"/>
    </location>
</feature>
<feature type="transmembrane region" description="Helical" evidence="5">
    <location>
        <begin position="238"/>
        <end position="258"/>
    </location>
</feature>
<protein>
    <submittedName>
        <fullName evidence="7">Organic cation transporter</fullName>
    </submittedName>
</protein>
<dbReference type="InterPro" id="IPR020846">
    <property type="entry name" value="MFS_dom"/>
</dbReference>
<name>A0A0L7LPJ7_OPEBR</name>
<keyword evidence="2 5" id="KW-0812">Transmembrane</keyword>
<proteinExistence type="predicted"/>
<dbReference type="Proteomes" id="UP000037510">
    <property type="component" value="Unassembled WGS sequence"/>
</dbReference>
<evidence type="ECO:0000256" key="2">
    <source>
        <dbReference type="ARBA" id="ARBA00022692"/>
    </source>
</evidence>
<dbReference type="PROSITE" id="PS50850">
    <property type="entry name" value="MFS"/>
    <property type="match status" value="1"/>
</dbReference>
<evidence type="ECO:0000256" key="3">
    <source>
        <dbReference type="ARBA" id="ARBA00022989"/>
    </source>
</evidence>